<dbReference type="Proteomes" id="UP000324853">
    <property type="component" value="Unassembled WGS sequence"/>
</dbReference>
<organism evidence="2 3">
    <name type="scientific">Bradyrhizobium cytisi</name>
    <dbReference type="NCBI Taxonomy" id="515489"/>
    <lineage>
        <taxon>Bacteria</taxon>
        <taxon>Pseudomonadati</taxon>
        <taxon>Pseudomonadota</taxon>
        <taxon>Alphaproteobacteria</taxon>
        <taxon>Hyphomicrobiales</taxon>
        <taxon>Nitrobacteraceae</taxon>
        <taxon>Bradyrhizobium</taxon>
    </lineage>
</organism>
<keyword evidence="3" id="KW-1185">Reference proteome</keyword>
<protein>
    <submittedName>
        <fullName evidence="2">Uncharacterized protein</fullName>
    </submittedName>
</protein>
<evidence type="ECO:0000313" key="3">
    <source>
        <dbReference type="Proteomes" id="UP000324853"/>
    </source>
</evidence>
<proteinExistence type="predicted"/>
<reference evidence="2 3" key="1">
    <citation type="submission" date="2019-08" db="EMBL/GenBank/DDBJ databases">
        <title>Bradyrhizobium hipponensis sp. nov., a rhizobium isolated from a Lupinus angustifolius root nodule in Tunisia.</title>
        <authorList>
            <person name="Off K."/>
            <person name="Rejili M."/>
            <person name="Mars M."/>
            <person name="Brachmann A."/>
            <person name="Marin M."/>
        </authorList>
    </citation>
    <scope>NUCLEOTIDE SEQUENCE [LARGE SCALE GENOMIC DNA]</scope>
    <source>
        <strain evidence="2 3">CTAW11</strain>
    </source>
</reference>
<dbReference type="EMBL" id="VSSR01000066">
    <property type="protein sequence ID" value="TYL75332.1"/>
    <property type="molecule type" value="Genomic_DNA"/>
</dbReference>
<name>A0A5S4W375_9BRAD</name>
<comment type="caution">
    <text evidence="2">The sequence shown here is derived from an EMBL/GenBank/DDBJ whole genome shotgun (WGS) entry which is preliminary data.</text>
</comment>
<sequence length="165" mass="17835">MLSAVSNVIQSRILGMAPDAAQADVPICTAALVASSSSAPAWRQPRYRGTGAAAPESCRTSPQGADRGQLSGRDLDMTTNSQQKERTRRWHFVDIDVERSTYDAGIYCKHVGRQGSCIVKGLPAAIAALKDKSSSKDNRLRALKARCPSCRRSEAAAACERTERR</sequence>
<gene>
    <name evidence="2" type="ORF">FXB38_33360</name>
</gene>
<dbReference type="InterPro" id="IPR008947">
    <property type="entry name" value="PLipase_C/P1_nuclease_dom_sf"/>
</dbReference>
<dbReference type="OrthoDB" id="267579at2"/>
<accession>A0A5S4W375</accession>
<evidence type="ECO:0000313" key="2">
    <source>
        <dbReference type="EMBL" id="TYL75332.1"/>
    </source>
</evidence>
<feature type="region of interest" description="Disordered" evidence="1">
    <location>
        <begin position="43"/>
        <end position="83"/>
    </location>
</feature>
<evidence type="ECO:0000256" key="1">
    <source>
        <dbReference type="SAM" id="MobiDB-lite"/>
    </source>
</evidence>
<dbReference type="GO" id="GO:0016788">
    <property type="term" value="F:hydrolase activity, acting on ester bonds"/>
    <property type="evidence" value="ECO:0007669"/>
    <property type="project" value="InterPro"/>
</dbReference>
<dbReference type="AlphaFoldDB" id="A0A5S4W375"/>
<dbReference type="Gene3D" id="1.10.575.10">
    <property type="entry name" value="P1 Nuclease"/>
    <property type="match status" value="1"/>
</dbReference>